<evidence type="ECO:0000256" key="3">
    <source>
        <dbReference type="RuleBase" id="RU000411"/>
    </source>
</evidence>
<evidence type="ECO:0000256" key="4">
    <source>
        <dbReference type="SAM" id="MobiDB-lite"/>
    </source>
</evidence>
<feature type="region of interest" description="Disordered" evidence="4">
    <location>
        <begin position="1174"/>
        <end position="1196"/>
    </location>
</feature>
<dbReference type="GO" id="GO:0005615">
    <property type="term" value="C:extracellular space"/>
    <property type="evidence" value="ECO:0007669"/>
    <property type="project" value="InterPro"/>
</dbReference>
<gene>
    <name evidence="7" type="ORF">Fcan01_03223</name>
</gene>
<feature type="region of interest" description="Disordered" evidence="4">
    <location>
        <begin position="152"/>
        <end position="225"/>
    </location>
</feature>
<organism evidence="7 8">
    <name type="scientific">Folsomia candida</name>
    <name type="common">Springtail</name>
    <dbReference type="NCBI Taxonomy" id="158441"/>
    <lineage>
        <taxon>Eukaryota</taxon>
        <taxon>Metazoa</taxon>
        <taxon>Ecdysozoa</taxon>
        <taxon>Arthropoda</taxon>
        <taxon>Hexapoda</taxon>
        <taxon>Collembola</taxon>
        <taxon>Entomobryomorpha</taxon>
        <taxon>Isotomoidea</taxon>
        <taxon>Isotomidae</taxon>
        <taxon>Proisotominae</taxon>
        <taxon>Folsomia</taxon>
    </lineage>
</organism>
<feature type="compositionally biased region" description="Acidic residues" evidence="4">
    <location>
        <begin position="450"/>
        <end position="459"/>
    </location>
</feature>
<evidence type="ECO:0000313" key="7">
    <source>
        <dbReference type="EMBL" id="OXA65151.1"/>
    </source>
</evidence>
<dbReference type="InterPro" id="IPR000215">
    <property type="entry name" value="Serpin_fam"/>
</dbReference>
<sequence length="1288" mass="142156">MSNHNFATFAFTVISVISLGVGGVGGTAITINGGDNDNTTKASSEIIGSSVVTSVSVLLGSGSSPSDPPNDQTSASIPRDDATVEKTQPVILTINSIPVPTTFTSNSLIRSLSPTDAQHHHSSSQIIIRNKAHRKEEGVQNVIQTLKTIVQEEQQKHDSSPPPPATTSNSVSVQPVDESPPTTVLVTSPQNKFVPGSSLSGEDDDEMESTGGTSPSDPGPHTTDAIDDFAKHVVSISAMPEEQESENDTATSAEVHDAIHKISGAILSVDGDEKEKPIENIVTDVLSSINTARNSSADGSPSSSEQPSNPSSPTTSTTTTTTVRTTTTTTKRPTSTTKRTSASSGGNKKAQKTTPAKKPSRNQPSQNQNQNKLKTELQSTTSPASTISSNRVNPHRTNTQKLELPMIIMLDNDKPFPVRNKKPDMTEAMPETTEFRLPGIPIDDNPYTNADDESMDDETGNSWQAAPGATISQHDEAEAADDQAQVPIEYTTLRAYVTPPTKGPEKDHYWQAKRPGNESTSGTRPNEFYDDEIFGYDPYQTFFHGVYVPVVEVGTLAEIQQEQDDSSDEDEFRDPPPRRRTTPRPARRPASPVGGSRPHSKHGKPGATKTKKPMPTLPDHLHRPRPSHLQYQHGAADDTDPETGLLNAHYKHPGHGYGPDRTGPEGDDFIAPDKLSLQSRPALPTQVRKNFTDFHDHHIQHQHGIGGAGHAGHGGGGAHGHDHDHLHHHLAEQAASEKRPNFGPAPKGNPGLEATLTSLDEEKRLFVDINNRLAYRLLTSLTNPVSHSTTQYGNMVISPFTIISSLGMLFLGSRGHTAAQIDTLLQMDDVLTFNPHMMYHNVTEAFISQPNTAAAIIRLLVTDKEKGDVLEFYKTRVQHFYEARVEEVDYKFAGKTLNNLTSGPKYNQPNDPSPNSETFGQFAGARDASVDSMNFIHLASLTPNQGPSARRLFQVPAFALKGRFRATFDKDLDATAVELPYTSRDLSLILVMPGKPGEFAFGGVTSLKSRLNLEAWTKLMRGFYARDSFKVIVPRFRHQSSVNISHTLGRLGLTDMFEPTLAKFKGINGLADLYLDKNMMHFSEFGTWEKLSDTLTENNNRNLDRNLDLIRILRPHVREHYGNYGEPMSVNEWFKTRNNNQQGQQRSQNDHGGSHTPMPDDVSRLRFELERLKRRHPVQHEASTTHTTEHNQDRSWYANNPHPFPSYAQVRGPSVEFRPRTLRAGIRTQRSNSKTYHHFRQEEETTNSNDQETVLRFERPFLYVLRHNPTGIILMTGQYTEPLTDLAE</sequence>
<feature type="region of interest" description="Disordered" evidence="4">
    <location>
        <begin position="292"/>
        <end position="402"/>
    </location>
</feature>
<dbReference type="EMBL" id="LNIX01000001">
    <property type="protein sequence ID" value="OXA65151.1"/>
    <property type="molecule type" value="Genomic_DNA"/>
</dbReference>
<evidence type="ECO:0000259" key="6">
    <source>
        <dbReference type="SMART" id="SM00093"/>
    </source>
</evidence>
<keyword evidence="8" id="KW-1185">Reference proteome</keyword>
<evidence type="ECO:0000256" key="2">
    <source>
        <dbReference type="ARBA" id="ARBA00022900"/>
    </source>
</evidence>
<dbReference type="SMART" id="SM00093">
    <property type="entry name" value="SERPIN"/>
    <property type="match status" value="1"/>
</dbReference>
<dbReference type="Gene3D" id="2.30.39.10">
    <property type="entry name" value="Alpha-1-antitrypsin, domain 1"/>
    <property type="match status" value="1"/>
</dbReference>
<dbReference type="InterPro" id="IPR036186">
    <property type="entry name" value="Serpin_sf"/>
</dbReference>
<keyword evidence="5" id="KW-0732">Signal</keyword>
<feature type="compositionally biased region" description="Gly residues" evidence="4">
    <location>
        <begin position="704"/>
        <end position="718"/>
    </location>
</feature>
<feature type="region of interest" description="Disordered" evidence="4">
    <location>
        <begin position="58"/>
        <end position="84"/>
    </location>
</feature>
<feature type="compositionally biased region" description="Acidic residues" evidence="4">
    <location>
        <begin position="561"/>
        <end position="572"/>
    </location>
</feature>
<feature type="signal peptide" evidence="5">
    <location>
        <begin position="1"/>
        <end position="26"/>
    </location>
</feature>
<feature type="compositionally biased region" description="Basic residues" evidence="4">
    <location>
        <begin position="598"/>
        <end position="612"/>
    </location>
</feature>
<proteinExistence type="inferred from homology"/>
<feature type="region of interest" description="Disordered" evidence="4">
    <location>
        <begin position="701"/>
        <end position="753"/>
    </location>
</feature>
<name>A0A226F7G8_FOLCA</name>
<feature type="compositionally biased region" description="Basic and acidic residues" evidence="4">
    <location>
        <begin position="719"/>
        <end position="740"/>
    </location>
</feature>
<feature type="region of interest" description="Disordered" evidence="4">
    <location>
        <begin position="560"/>
        <end position="664"/>
    </location>
</feature>
<comment type="caution">
    <text evidence="7">The sequence shown here is derived from an EMBL/GenBank/DDBJ whole genome shotgun (WGS) entry which is preliminary data.</text>
</comment>
<dbReference type="InterPro" id="IPR042185">
    <property type="entry name" value="Serpin_sf_2"/>
</dbReference>
<feature type="domain" description="Serpin" evidence="6">
    <location>
        <begin position="779"/>
        <end position="1282"/>
    </location>
</feature>
<keyword evidence="1" id="KW-0646">Protease inhibitor</keyword>
<evidence type="ECO:0000313" key="8">
    <source>
        <dbReference type="Proteomes" id="UP000198287"/>
    </source>
</evidence>
<feature type="compositionally biased region" description="Polar residues" evidence="4">
    <location>
        <begin position="376"/>
        <end position="401"/>
    </location>
</feature>
<dbReference type="SUPFAM" id="SSF56574">
    <property type="entry name" value="Serpins"/>
    <property type="match status" value="2"/>
</dbReference>
<evidence type="ECO:0000256" key="1">
    <source>
        <dbReference type="ARBA" id="ARBA00022690"/>
    </source>
</evidence>
<dbReference type="PANTHER" id="PTHR11461:SF372">
    <property type="entry name" value="ACCESSORY GLAND PROTEIN ACP76A-RELATED"/>
    <property type="match status" value="1"/>
</dbReference>
<feature type="compositionally biased region" description="Low complexity" evidence="4">
    <location>
        <begin position="300"/>
        <end position="344"/>
    </location>
</feature>
<dbReference type="PANTHER" id="PTHR11461">
    <property type="entry name" value="SERINE PROTEASE INHIBITOR, SERPIN"/>
    <property type="match status" value="1"/>
</dbReference>
<feature type="region of interest" description="Disordered" evidence="4">
    <location>
        <begin position="1139"/>
        <end position="1161"/>
    </location>
</feature>
<feature type="region of interest" description="Disordered" evidence="4">
    <location>
        <begin position="496"/>
        <end position="526"/>
    </location>
</feature>
<dbReference type="Gene3D" id="3.30.497.10">
    <property type="entry name" value="Antithrombin, subunit I, domain 2"/>
    <property type="match status" value="2"/>
</dbReference>
<feature type="region of interest" description="Disordered" evidence="4">
    <location>
        <begin position="112"/>
        <end position="134"/>
    </location>
</feature>
<feature type="compositionally biased region" description="Basic residues" evidence="4">
    <location>
        <begin position="578"/>
        <end position="587"/>
    </location>
</feature>
<feature type="chain" id="PRO_5013166764" evidence="5">
    <location>
        <begin position="27"/>
        <end position="1288"/>
    </location>
</feature>
<reference evidence="7 8" key="1">
    <citation type="submission" date="2015-12" db="EMBL/GenBank/DDBJ databases">
        <title>The genome of Folsomia candida.</title>
        <authorList>
            <person name="Faddeeva A."/>
            <person name="Derks M.F."/>
            <person name="Anvar Y."/>
            <person name="Smit S."/>
            <person name="Van Straalen N."/>
            <person name="Roelofs D."/>
        </authorList>
    </citation>
    <scope>NUCLEOTIDE SEQUENCE [LARGE SCALE GENOMIC DNA]</scope>
    <source>
        <strain evidence="7 8">VU population</strain>
        <tissue evidence="7">Whole body</tissue>
    </source>
</reference>
<dbReference type="Pfam" id="PF00079">
    <property type="entry name" value="Serpin"/>
    <property type="match status" value="2"/>
</dbReference>
<protein>
    <submittedName>
        <fullName evidence="7">Leukocyte elastase inhibitor</fullName>
    </submittedName>
</protein>
<feature type="compositionally biased region" description="Low complexity" evidence="4">
    <location>
        <begin position="352"/>
        <end position="371"/>
    </location>
</feature>
<dbReference type="STRING" id="158441.A0A226F7G8"/>
<evidence type="ECO:0000256" key="5">
    <source>
        <dbReference type="SAM" id="SignalP"/>
    </source>
</evidence>
<dbReference type="InterPro" id="IPR042178">
    <property type="entry name" value="Serpin_sf_1"/>
</dbReference>
<dbReference type="InterPro" id="IPR023796">
    <property type="entry name" value="Serpin_dom"/>
</dbReference>
<dbReference type="Proteomes" id="UP000198287">
    <property type="component" value="Unassembled WGS sequence"/>
</dbReference>
<feature type="region of interest" description="Disordered" evidence="4">
    <location>
        <begin position="436"/>
        <end position="462"/>
    </location>
</feature>
<keyword evidence="2" id="KW-0722">Serine protease inhibitor</keyword>
<feature type="compositionally biased region" description="Polar residues" evidence="4">
    <location>
        <begin position="180"/>
        <end position="191"/>
    </location>
</feature>
<accession>A0A226F7G8</accession>
<dbReference type="GO" id="GO:0004867">
    <property type="term" value="F:serine-type endopeptidase inhibitor activity"/>
    <property type="evidence" value="ECO:0007669"/>
    <property type="project" value="UniProtKB-KW"/>
</dbReference>
<dbReference type="OrthoDB" id="1063785at2759"/>
<dbReference type="OMA" id="ILMTGQY"/>
<comment type="similarity">
    <text evidence="3">Belongs to the serpin family.</text>
</comment>